<gene>
    <name evidence="4" type="ORF">SAMN04488570_1413</name>
</gene>
<feature type="transmembrane region" description="Helical" evidence="2">
    <location>
        <begin position="374"/>
        <end position="396"/>
    </location>
</feature>
<reference evidence="5" key="1">
    <citation type="submission" date="2016-10" db="EMBL/GenBank/DDBJ databases">
        <authorList>
            <person name="Varghese N."/>
            <person name="Submissions S."/>
        </authorList>
    </citation>
    <scope>NUCLEOTIDE SEQUENCE [LARGE SCALE GENOMIC DNA]</scope>
    <source>
        <strain evidence="5">DSM 22127</strain>
    </source>
</reference>
<feature type="transmembrane region" description="Helical" evidence="2">
    <location>
        <begin position="113"/>
        <end position="132"/>
    </location>
</feature>
<feature type="transmembrane region" description="Helical" evidence="2">
    <location>
        <begin position="42"/>
        <end position="61"/>
    </location>
</feature>
<proteinExistence type="predicted"/>
<evidence type="ECO:0000313" key="4">
    <source>
        <dbReference type="EMBL" id="SDS22726.1"/>
    </source>
</evidence>
<feature type="region of interest" description="Disordered" evidence="1">
    <location>
        <begin position="1"/>
        <end position="20"/>
    </location>
</feature>
<dbReference type="STRING" id="642780.SAMN04488570_1413"/>
<dbReference type="Pfam" id="PF01757">
    <property type="entry name" value="Acyl_transf_3"/>
    <property type="match status" value="1"/>
</dbReference>
<keyword evidence="2" id="KW-0812">Transmembrane</keyword>
<dbReference type="GO" id="GO:0009103">
    <property type="term" value="P:lipopolysaccharide biosynthetic process"/>
    <property type="evidence" value="ECO:0007669"/>
    <property type="project" value="TreeGrafter"/>
</dbReference>
<protein>
    <submittedName>
        <fullName evidence="4">Peptidoglycan/LPS O-acetylase OafA/YrhL, contains acyltransferase and SGNH-hydrolase domains</fullName>
    </submittedName>
</protein>
<feature type="transmembrane region" description="Helical" evidence="2">
    <location>
        <begin position="196"/>
        <end position="217"/>
    </location>
</feature>
<feature type="transmembrane region" description="Helical" evidence="2">
    <location>
        <begin position="274"/>
        <end position="297"/>
    </location>
</feature>
<feature type="domain" description="Acyltransferase 3" evidence="3">
    <location>
        <begin position="37"/>
        <end position="388"/>
    </location>
</feature>
<dbReference type="PANTHER" id="PTHR23028">
    <property type="entry name" value="ACETYLTRANSFERASE"/>
    <property type="match status" value="1"/>
</dbReference>
<dbReference type="OrthoDB" id="5242306at2"/>
<dbReference type="GO" id="GO:0016747">
    <property type="term" value="F:acyltransferase activity, transferring groups other than amino-acyl groups"/>
    <property type="evidence" value="ECO:0007669"/>
    <property type="project" value="InterPro"/>
</dbReference>
<name>A0A1H1QH42_9ACTN</name>
<keyword evidence="4" id="KW-0012">Acyltransferase</keyword>
<keyword evidence="4" id="KW-0808">Transferase</keyword>
<dbReference type="AlphaFoldDB" id="A0A1H1QH42"/>
<dbReference type="GO" id="GO:0016020">
    <property type="term" value="C:membrane"/>
    <property type="evidence" value="ECO:0007669"/>
    <property type="project" value="TreeGrafter"/>
</dbReference>
<keyword evidence="5" id="KW-1185">Reference proteome</keyword>
<feature type="transmembrane region" description="Helical" evidence="2">
    <location>
        <begin position="339"/>
        <end position="362"/>
    </location>
</feature>
<dbReference type="PANTHER" id="PTHR23028:SF53">
    <property type="entry name" value="ACYL_TRANSF_3 DOMAIN-CONTAINING PROTEIN"/>
    <property type="match status" value="1"/>
</dbReference>
<dbReference type="RefSeq" id="WP_157682774.1">
    <property type="nucleotide sequence ID" value="NZ_LT629757.1"/>
</dbReference>
<sequence>MSATAGPRPPGAAETPSDPGLADLDGRVSAGAHFPVLDSLRAVGALAVLTTHTAFWAGAYTGHGVWGTLLSRLDVGVAVFFVLSGFLLARPWLASAADERPAPAAGRYLWKRALRILPVYAVTVVLALSLIADNRDRGVLDWIASLLLLDTYVHDLLPAGLTQMWSLAVEAAFYLVLPALMLLATGGRRRRVRPWAPGRVLAVLVGLVAVSLLWHLVATPALEGRVAGQPGQWLPAYLSWFACGILVALLVELRRRGRWDRWTAPLVRLGRQPGVCWAMAGALLLVSATPLAGPSMLAPATAAEGTFKHLAYAGVGLLLVLTGVFAPEGRFTRAFSHPAARHLGLVSYSLFCLHLPVLHLVMWLTGWELFDGHLLGIFVLTVVLSLVAAELAYRLVERPAMRLRSVALPTRASRTGTSTR</sequence>
<evidence type="ECO:0000313" key="5">
    <source>
        <dbReference type="Proteomes" id="UP000198859"/>
    </source>
</evidence>
<evidence type="ECO:0000256" key="1">
    <source>
        <dbReference type="SAM" id="MobiDB-lite"/>
    </source>
</evidence>
<organism evidence="4 5">
    <name type="scientific">Nocardioides scoriae</name>
    <dbReference type="NCBI Taxonomy" id="642780"/>
    <lineage>
        <taxon>Bacteria</taxon>
        <taxon>Bacillati</taxon>
        <taxon>Actinomycetota</taxon>
        <taxon>Actinomycetes</taxon>
        <taxon>Propionibacteriales</taxon>
        <taxon>Nocardioidaceae</taxon>
        <taxon>Nocardioides</taxon>
    </lineage>
</organism>
<dbReference type="EMBL" id="LT629757">
    <property type="protein sequence ID" value="SDS22726.1"/>
    <property type="molecule type" value="Genomic_DNA"/>
</dbReference>
<evidence type="ECO:0000256" key="2">
    <source>
        <dbReference type="SAM" id="Phobius"/>
    </source>
</evidence>
<dbReference type="Proteomes" id="UP000198859">
    <property type="component" value="Chromosome I"/>
</dbReference>
<keyword evidence="4" id="KW-0378">Hydrolase</keyword>
<evidence type="ECO:0000259" key="3">
    <source>
        <dbReference type="Pfam" id="PF01757"/>
    </source>
</evidence>
<feature type="transmembrane region" description="Helical" evidence="2">
    <location>
        <begin position="237"/>
        <end position="253"/>
    </location>
</feature>
<accession>A0A1H1QH42</accession>
<feature type="transmembrane region" description="Helical" evidence="2">
    <location>
        <begin position="163"/>
        <end position="184"/>
    </location>
</feature>
<feature type="transmembrane region" description="Helical" evidence="2">
    <location>
        <begin position="73"/>
        <end position="93"/>
    </location>
</feature>
<dbReference type="GO" id="GO:0016787">
    <property type="term" value="F:hydrolase activity"/>
    <property type="evidence" value="ECO:0007669"/>
    <property type="project" value="UniProtKB-KW"/>
</dbReference>
<dbReference type="InterPro" id="IPR050879">
    <property type="entry name" value="Acyltransferase_3"/>
</dbReference>
<feature type="transmembrane region" description="Helical" evidence="2">
    <location>
        <begin position="309"/>
        <end position="327"/>
    </location>
</feature>
<keyword evidence="2" id="KW-1133">Transmembrane helix</keyword>
<dbReference type="InterPro" id="IPR002656">
    <property type="entry name" value="Acyl_transf_3_dom"/>
</dbReference>
<keyword evidence="2" id="KW-0472">Membrane</keyword>